<gene>
    <name evidence="1" type="ORF">HII31_05499</name>
</gene>
<dbReference type="OrthoDB" id="2520703at2759"/>
<reference evidence="1" key="1">
    <citation type="submission" date="2020-04" db="EMBL/GenBank/DDBJ databases">
        <title>Draft genome resource of the tomato pathogen Pseudocercospora fuligena.</title>
        <authorList>
            <person name="Zaccaron A."/>
        </authorList>
    </citation>
    <scope>NUCLEOTIDE SEQUENCE</scope>
    <source>
        <strain evidence="1">PF001</strain>
    </source>
</reference>
<name>A0A8H6RJU8_9PEZI</name>
<accession>A0A8H6RJU8</accession>
<keyword evidence="2" id="KW-1185">Reference proteome</keyword>
<dbReference type="AlphaFoldDB" id="A0A8H6RJU8"/>
<dbReference type="EMBL" id="JABCIY010000092">
    <property type="protein sequence ID" value="KAF7193155.1"/>
    <property type="molecule type" value="Genomic_DNA"/>
</dbReference>
<organism evidence="1 2">
    <name type="scientific">Pseudocercospora fuligena</name>
    <dbReference type="NCBI Taxonomy" id="685502"/>
    <lineage>
        <taxon>Eukaryota</taxon>
        <taxon>Fungi</taxon>
        <taxon>Dikarya</taxon>
        <taxon>Ascomycota</taxon>
        <taxon>Pezizomycotina</taxon>
        <taxon>Dothideomycetes</taxon>
        <taxon>Dothideomycetidae</taxon>
        <taxon>Mycosphaerellales</taxon>
        <taxon>Mycosphaerellaceae</taxon>
        <taxon>Pseudocercospora</taxon>
    </lineage>
</organism>
<comment type="caution">
    <text evidence="1">The sequence shown here is derived from an EMBL/GenBank/DDBJ whole genome shotgun (WGS) entry which is preliminary data.</text>
</comment>
<evidence type="ECO:0000313" key="2">
    <source>
        <dbReference type="Proteomes" id="UP000660729"/>
    </source>
</evidence>
<evidence type="ECO:0000313" key="1">
    <source>
        <dbReference type="EMBL" id="KAF7193155.1"/>
    </source>
</evidence>
<sequence>MQYLELDSDILTGTSQWDSRSLSISDLPLSMKCLQINTYSHLSDLEFILRSLQSKISSSLDLLKVTFPCNRLINREYVDVIQEEDFWENGDPRVRADKGWSIIVTFSIQDYCLQFSCWKDDTSIADKIGRLVEQVKSAGIENLLEDYYADWIIAEGNQMNYIRESLWRDEEEGG</sequence>
<dbReference type="Proteomes" id="UP000660729">
    <property type="component" value="Unassembled WGS sequence"/>
</dbReference>
<proteinExistence type="predicted"/>
<protein>
    <submittedName>
        <fullName evidence="1">Uncharacterized protein</fullName>
    </submittedName>
</protein>